<organism evidence="1 2">
    <name type="scientific">Vaccinium darrowii</name>
    <dbReference type="NCBI Taxonomy" id="229202"/>
    <lineage>
        <taxon>Eukaryota</taxon>
        <taxon>Viridiplantae</taxon>
        <taxon>Streptophyta</taxon>
        <taxon>Embryophyta</taxon>
        <taxon>Tracheophyta</taxon>
        <taxon>Spermatophyta</taxon>
        <taxon>Magnoliopsida</taxon>
        <taxon>eudicotyledons</taxon>
        <taxon>Gunneridae</taxon>
        <taxon>Pentapetalae</taxon>
        <taxon>asterids</taxon>
        <taxon>Ericales</taxon>
        <taxon>Ericaceae</taxon>
        <taxon>Vaccinioideae</taxon>
        <taxon>Vaccinieae</taxon>
        <taxon>Vaccinium</taxon>
    </lineage>
</organism>
<dbReference type="Proteomes" id="UP000828048">
    <property type="component" value="Chromosome 8"/>
</dbReference>
<protein>
    <submittedName>
        <fullName evidence="1">Uncharacterized protein</fullName>
    </submittedName>
</protein>
<reference evidence="1 2" key="1">
    <citation type="journal article" date="2021" name="Hortic Res">
        <title>High-quality reference genome and annotation aids understanding of berry development for evergreen blueberry (Vaccinium darrowii).</title>
        <authorList>
            <person name="Yu J."/>
            <person name="Hulse-Kemp A.M."/>
            <person name="Babiker E."/>
            <person name="Staton M."/>
        </authorList>
    </citation>
    <scope>NUCLEOTIDE SEQUENCE [LARGE SCALE GENOMIC DNA]</scope>
    <source>
        <strain evidence="2">cv. NJ 8807/NJ 8810</strain>
        <tissue evidence="1">Young leaf</tissue>
    </source>
</reference>
<keyword evidence="2" id="KW-1185">Reference proteome</keyword>
<comment type="caution">
    <text evidence="1">The sequence shown here is derived from an EMBL/GenBank/DDBJ whole genome shotgun (WGS) entry which is preliminary data.</text>
</comment>
<gene>
    <name evidence="1" type="ORF">Vadar_025679</name>
</gene>
<evidence type="ECO:0000313" key="1">
    <source>
        <dbReference type="EMBL" id="KAH7852505.1"/>
    </source>
</evidence>
<evidence type="ECO:0000313" key="2">
    <source>
        <dbReference type="Proteomes" id="UP000828048"/>
    </source>
</evidence>
<proteinExistence type="predicted"/>
<accession>A0ACB7YG24</accession>
<name>A0ACB7YG24_9ERIC</name>
<sequence>MVTGEAKWKTAMDHEKDAFYVVKKRDIVGVYKCLNDCQALLGSSVCDPSVSVFKGYGLPEEAEDYLVSNGLKNAVYSVAATAVQDHLFGQLSVCPFQEPSSSKRKALDQFIPNKRLQLQHKAVVPTSIPITQNKHVDFQKCIYIPSAFCSAVFCNLEFDGASRGNPGQSGAGAVLRIEVESGTRVYRLREGVGFATNSVAEYRGLLLGLKYALQKGYKYIGVQGDSQLVVTQVQGLLRVKQNMADLYNMVKELKDKFSSFEIRRVERDLNSAADVQAKLAIDLKDGDFQVECETI</sequence>
<dbReference type="EMBL" id="CM037158">
    <property type="protein sequence ID" value="KAH7852505.1"/>
    <property type="molecule type" value="Genomic_DNA"/>
</dbReference>